<keyword evidence="4" id="KW-1185">Reference proteome</keyword>
<evidence type="ECO:0000313" key="4">
    <source>
        <dbReference type="Proteomes" id="UP000503308"/>
    </source>
</evidence>
<dbReference type="EMBL" id="CP048788">
    <property type="protein sequence ID" value="QJF50598.1"/>
    <property type="molecule type" value="Genomic_DNA"/>
</dbReference>
<sequence>MSLAAFPLVRHWLQSDGKAVTLHTGKVDIGQRISTALAQVVAEELTLPPDEIRVAPVTTAGSPDEGITSGSNSVEHSGRALRLAAATLRHWLQARLTDAEGRGPWTLENGAFRREGANISHSIVGLMASEDWSHLEVDTGATTMAPAETVPAPRMRGLEDIVRGSFTFVQDIDVPDMLHARVVRPPHARATLASMDTETLSRLTDEGLRVMQSGSFIAVAGEGEWAVVRAASRLSATCEWDQNGGLSEEDVFWVLTRDNAIRRLPVVEGLPLEDQPVPAEPENPTYSERFERPYFLHGALAPSAAFAVFRNDVLEITCHSQGIYPLRDSIADSLGLSPEKVVITHMPGSGCYGHNGADDAAFEAALVALELAGTPVLLKWSREDEHAWEPFAPAMATELAASQGPDGQVTSFSAEVFSDTHRGRPRAGPDRAGPARLLANQLRDCDVPAPKATPNMNRHGGMHRNLDPVYIFPEKRLVKNLVHGLPHRTSAFRCLGATTNIFALESMMDTLAKQTSEDPIRYRLNQMQDPRGCAVLERLREGITRQPALPDTGGRGIAYAQYKNAMTRVGICVDIDMADTGEVLLKHVLIVADAGRVLDREGLIAQLEGGFIQGASIALSEEVTWDRDGILSRDWESYPVLRFDRVPQITVDLINAQHEPSAGAGEATPGPAIAAIANALCDATGMRMTRLPLTADAILRHAAAL</sequence>
<evidence type="ECO:0000259" key="2">
    <source>
        <dbReference type="SMART" id="SM01008"/>
    </source>
</evidence>
<feature type="domain" description="Aldehyde oxidase/xanthine dehydrogenase a/b hammerhead" evidence="2">
    <location>
        <begin position="163"/>
        <end position="244"/>
    </location>
</feature>
<dbReference type="Proteomes" id="UP000503308">
    <property type="component" value="Chromosome"/>
</dbReference>
<evidence type="ECO:0000313" key="3">
    <source>
        <dbReference type="EMBL" id="QJF50598.1"/>
    </source>
</evidence>
<protein>
    <submittedName>
        <fullName evidence="3">Xanthine dehydrogenase family protein molybdopterin-binding subunit</fullName>
    </submittedName>
</protein>
<dbReference type="Pfam" id="PF20256">
    <property type="entry name" value="MoCoBD_2"/>
    <property type="match status" value="2"/>
</dbReference>
<dbReference type="PANTHER" id="PTHR47495:SF1">
    <property type="entry name" value="BLL3820 PROTEIN"/>
    <property type="match status" value="1"/>
</dbReference>
<dbReference type="AlphaFoldDB" id="A0A858SRR8"/>
<dbReference type="SUPFAM" id="SSF56003">
    <property type="entry name" value="Molybdenum cofactor-binding domain"/>
    <property type="match status" value="2"/>
</dbReference>
<feature type="region of interest" description="Disordered" evidence="1">
    <location>
        <begin position="55"/>
        <end position="74"/>
    </location>
</feature>
<dbReference type="KEGG" id="rpon:G3256_05205"/>
<dbReference type="RefSeq" id="WP_169639816.1">
    <property type="nucleotide sequence ID" value="NZ_CP048788.1"/>
</dbReference>
<name>A0A858SRR8_9RHOB</name>
<accession>A0A858SRR8</accession>
<dbReference type="SMART" id="SM01008">
    <property type="entry name" value="Ald_Xan_dh_C"/>
    <property type="match status" value="1"/>
</dbReference>
<dbReference type="InterPro" id="IPR052516">
    <property type="entry name" value="N-heterocyclic_Hydroxylase"/>
</dbReference>
<organism evidence="3 4">
    <name type="scientific">Roseobacter ponti</name>
    <dbReference type="NCBI Taxonomy" id="1891787"/>
    <lineage>
        <taxon>Bacteria</taxon>
        <taxon>Pseudomonadati</taxon>
        <taxon>Pseudomonadota</taxon>
        <taxon>Alphaproteobacteria</taxon>
        <taxon>Rhodobacterales</taxon>
        <taxon>Roseobacteraceae</taxon>
        <taxon>Roseobacter</taxon>
    </lineage>
</organism>
<dbReference type="InterPro" id="IPR008274">
    <property type="entry name" value="AldOxase/xan_DH_MoCoBD1"/>
</dbReference>
<evidence type="ECO:0000256" key="1">
    <source>
        <dbReference type="SAM" id="MobiDB-lite"/>
    </source>
</evidence>
<dbReference type="InterPro" id="IPR046867">
    <property type="entry name" value="AldOxase/xan_DH_MoCoBD2"/>
</dbReference>
<gene>
    <name evidence="3" type="ORF">G3256_05205</name>
</gene>
<dbReference type="InterPro" id="IPR000674">
    <property type="entry name" value="Ald_Oxase/Xan_DH_a/b"/>
</dbReference>
<dbReference type="Gene3D" id="3.30.365.10">
    <property type="entry name" value="Aldehyde oxidase/xanthine dehydrogenase, molybdopterin binding domain"/>
    <property type="match status" value="4"/>
</dbReference>
<proteinExistence type="predicted"/>
<dbReference type="GO" id="GO:0016491">
    <property type="term" value="F:oxidoreductase activity"/>
    <property type="evidence" value="ECO:0007669"/>
    <property type="project" value="InterPro"/>
</dbReference>
<dbReference type="PANTHER" id="PTHR47495">
    <property type="entry name" value="ALDEHYDE DEHYDROGENASE"/>
    <property type="match status" value="1"/>
</dbReference>
<dbReference type="Gene3D" id="3.90.1170.50">
    <property type="entry name" value="Aldehyde oxidase/xanthine dehydrogenase, a/b hammerhead"/>
    <property type="match status" value="1"/>
</dbReference>
<reference evidence="3 4" key="1">
    <citation type="submission" date="2020-02" db="EMBL/GenBank/DDBJ databases">
        <title>Genome sequence of Roseobacter ponti.</title>
        <authorList>
            <person name="Hollensteiner J."/>
            <person name="Schneider D."/>
            <person name="Poehlein A."/>
            <person name="Daniel R."/>
        </authorList>
    </citation>
    <scope>NUCLEOTIDE SEQUENCE [LARGE SCALE GENOMIC DNA]</scope>
    <source>
        <strain evidence="3 4">DSM 106830</strain>
    </source>
</reference>
<dbReference type="Pfam" id="PF02738">
    <property type="entry name" value="MoCoBD_1"/>
    <property type="match status" value="1"/>
</dbReference>
<dbReference type="InterPro" id="IPR037165">
    <property type="entry name" value="AldOxase/xan_DH_Mopterin-bd_sf"/>
</dbReference>